<accession>A0ABW5V9Y3</accession>
<dbReference type="SUPFAM" id="SSF103473">
    <property type="entry name" value="MFS general substrate transporter"/>
    <property type="match status" value="1"/>
</dbReference>
<dbReference type="InterPro" id="IPR036259">
    <property type="entry name" value="MFS_trans_sf"/>
</dbReference>
<evidence type="ECO:0000256" key="4">
    <source>
        <dbReference type="ARBA" id="ARBA00022692"/>
    </source>
</evidence>
<dbReference type="InterPro" id="IPR011701">
    <property type="entry name" value="MFS"/>
</dbReference>
<reference evidence="10" key="1">
    <citation type="journal article" date="2019" name="Int. J. Syst. Evol. Microbiol.">
        <title>The Global Catalogue of Microorganisms (GCM) 10K type strain sequencing project: providing services to taxonomists for standard genome sequencing and annotation.</title>
        <authorList>
            <consortium name="The Broad Institute Genomics Platform"/>
            <consortium name="The Broad Institute Genome Sequencing Center for Infectious Disease"/>
            <person name="Wu L."/>
            <person name="Ma J."/>
        </authorList>
    </citation>
    <scope>NUCLEOTIDE SEQUENCE [LARGE SCALE GENOMIC DNA]</scope>
    <source>
        <strain evidence="10">TISTR 1535</strain>
    </source>
</reference>
<organism evidence="9 10">
    <name type="scientific">Lentibacillus juripiscarius</name>
    <dbReference type="NCBI Taxonomy" id="257446"/>
    <lineage>
        <taxon>Bacteria</taxon>
        <taxon>Bacillati</taxon>
        <taxon>Bacillota</taxon>
        <taxon>Bacilli</taxon>
        <taxon>Bacillales</taxon>
        <taxon>Bacillaceae</taxon>
        <taxon>Lentibacillus</taxon>
    </lineage>
</organism>
<dbReference type="Pfam" id="PF07690">
    <property type="entry name" value="MFS_1"/>
    <property type="match status" value="1"/>
</dbReference>
<sequence length="392" mass="42066">MKMSKLVFPGITMIAVTYGLARFSYGLLLPNISHDLAMSPSTSGTISSLFYLSYCFAIILATVLTINKGPRVMILIAGALAIVGLIIMGVSPNVWLLGFGVLLAGASTGFASPPYGTAITLWIENRKQGIANTWINSGTSIGLVLSGIGAIFLASEWRVIYLVYAFIGVIAFMWNAKVLPRTDSEPYVTFQKGKFSVKGVKGSAPLIISSTTLGISTAAFWTFAIGFIESTGAYSGWQLSLFWVILGVFGLLGGFSGSLIERFGLPFAYKWGCLIISVASFLLAWHPEQWSVSYFSAALFGISYIFITGLLMVWGIKVFITNASLGIGTPFLLLAVGQVFGSLFAGIIIDIAGFVPTFVVYGSMGMISIMLGPRETKNTSADKINHEYLPSQ</sequence>
<feature type="domain" description="Major facilitator superfamily (MFS) profile" evidence="8">
    <location>
        <begin position="7"/>
        <end position="380"/>
    </location>
</feature>
<evidence type="ECO:0000256" key="1">
    <source>
        <dbReference type="ARBA" id="ARBA00004651"/>
    </source>
</evidence>
<dbReference type="InterPro" id="IPR020846">
    <property type="entry name" value="MFS_dom"/>
</dbReference>
<proteinExistence type="predicted"/>
<dbReference type="PANTHER" id="PTHR43124:SF3">
    <property type="entry name" value="CHLORAMPHENICOL EFFLUX PUMP RV0191"/>
    <property type="match status" value="1"/>
</dbReference>
<keyword evidence="2" id="KW-0813">Transport</keyword>
<feature type="transmembrane region" description="Helical" evidence="7">
    <location>
        <begin position="134"/>
        <end position="153"/>
    </location>
</feature>
<feature type="transmembrane region" description="Helical" evidence="7">
    <location>
        <begin position="45"/>
        <end position="65"/>
    </location>
</feature>
<feature type="transmembrane region" description="Helical" evidence="7">
    <location>
        <begin position="72"/>
        <end position="90"/>
    </location>
</feature>
<dbReference type="Gene3D" id="1.20.1250.20">
    <property type="entry name" value="MFS general substrate transporter like domains"/>
    <property type="match status" value="1"/>
</dbReference>
<feature type="transmembrane region" description="Helical" evidence="7">
    <location>
        <begin position="159"/>
        <end position="176"/>
    </location>
</feature>
<evidence type="ECO:0000259" key="8">
    <source>
        <dbReference type="PROSITE" id="PS50850"/>
    </source>
</evidence>
<feature type="transmembrane region" description="Helical" evidence="7">
    <location>
        <begin position="267"/>
        <end position="286"/>
    </location>
</feature>
<keyword evidence="6 7" id="KW-0472">Membrane</keyword>
<name>A0ABW5V9Y3_9BACI</name>
<dbReference type="Proteomes" id="UP001597502">
    <property type="component" value="Unassembled WGS sequence"/>
</dbReference>
<keyword evidence="10" id="KW-1185">Reference proteome</keyword>
<dbReference type="PANTHER" id="PTHR43124">
    <property type="entry name" value="PURINE EFFLUX PUMP PBUE"/>
    <property type="match status" value="1"/>
</dbReference>
<dbReference type="PROSITE" id="PS50850">
    <property type="entry name" value="MFS"/>
    <property type="match status" value="1"/>
</dbReference>
<feature type="transmembrane region" description="Helical" evidence="7">
    <location>
        <begin position="354"/>
        <end position="373"/>
    </location>
</feature>
<evidence type="ECO:0000256" key="2">
    <source>
        <dbReference type="ARBA" id="ARBA00022448"/>
    </source>
</evidence>
<comment type="subcellular location">
    <subcellularLocation>
        <location evidence="1">Cell membrane</location>
        <topology evidence="1">Multi-pass membrane protein</topology>
    </subcellularLocation>
</comment>
<feature type="transmembrane region" description="Helical" evidence="7">
    <location>
        <begin position="96"/>
        <end position="122"/>
    </location>
</feature>
<evidence type="ECO:0000313" key="10">
    <source>
        <dbReference type="Proteomes" id="UP001597502"/>
    </source>
</evidence>
<feature type="transmembrane region" description="Helical" evidence="7">
    <location>
        <begin position="204"/>
        <end position="228"/>
    </location>
</feature>
<evidence type="ECO:0000313" key="9">
    <source>
        <dbReference type="EMBL" id="MFD2762495.1"/>
    </source>
</evidence>
<keyword evidence="4 7" id="KW-0812">Transmembrane</keyword>
<evidence type="ECO:0000256" key="5">
    <source>
        <dbReference type="ARBA" id="ARBA00022989"/>
    </source>
</evidence>
<keyword evidence="3" id="KW-1003">Cell membrane</keyword>
<gene>
    <name evidence="9" type="ORF">ACFSUO_16180</name>
</gene>
<feature type="transmembrane region" description="Helical" evidence="7">
    <location>
        <begin position="240"/>
        <end position="260"/>
    </location>
</feature>
<dbReference type="RefSeq" id="WP_382396061.1">
    <property type="nucleotide sequence ID" value="NZ_JBHUNA010000042.1"/>
</dbReference>
<dbReference type="InterPro" id="IPR050189">
    <property type="entry name" value="MFS_Efflux_Transporters"/>
</dbReference>
<protein>
    <submittedName>
        <fullName evidence="9">MFS transporter</fullName>
    </submittedName>
</protein>
<dbReference type="EMBL" id="JBHUNA010000042">
    <property type="protein sequence ID" value="MFD2762495.1"/>
    <property type="molecule type" value="Genomic_DNA"/>
</dbReference>
<keyword evidence="5 7" id="KW-1133">Transmembrane helix</keyword>
<feature type="transmembrane region" description="Helical" evidence="7">
    <location>
        <begin position="325"/>
        <end position="348"/>
    </location>
</feature>
<feature type="transmembrane region" description="Helical" evidence="7">
    <location>
        <begin position="292"/>
        <end position="313"/>
    </location>
</feature>
<evidence type="ECO:0000256" key="7">
    <source>
        <dbReference type="SAM" id="Phobius"/>
    </source>
</evidence>
<evidence type="ECO:0000256" key="3">
    <source>
        <dbReference type="ARBA" id="ARBA00022475"/>
    </source>
</evidence>
<comment type="caution">
    <text evidence="9">The sequence shown here is derived from an EMBL/GenBank/DDBJ whole genome shotgun (WGS) entry which is preliminary data.</text>
</comment>
<evidence type="ECO:0000256" key="6">
    <source>
        <dbReference type="ARBA" id="ARBA00023136"/>
    </source>
</evidence>